<comment type="catalytic activity">
    <reaction evidence="5">
        <text>a long-chain fatty acid + ATP + CoA = a long-chain fatty acyl-CoA + AMP + diphosphate</text>
        <dbReference type="Rhea" id="RHEA:15421"/>
        <dbReference type="ChEBI" id="CHEBI:30616"/>
        <dbReference type="ChEBI" id="CHEBI:33019"/>
        <dbReference type="ChEBI" id="CHEBI:57287"/>
        <dbReference type="ChEBI" id="CHEBI:57560"/>
        <dbReference type="ChEBI" id="CHEBI:83139"/>
        <dbReference type="ChEBI" id="CHEBI:456215"/>
        <dbReference type="EC" id="6.2.1.3"/>
    </reaction>
    <physiologicalReaction direction="left-to-right" evidence="5">
        <dbReference type="Rhea" id="RHEA:15422"/>
    </physiologicalReaction>
</comment>
<dbReference type="Proteomes" id="UP000680750">
    <property type="component" value="Chromosome"/>
</dbReference>
<dbReference type="OrthoDB" id="5240489at2"/>
<dbReference type="Pfam" id="PF23562">
    <property type="entry name" value="AMP-binding_C_3"/>
    <property type="match status" value="1"/>
</dbReference>
<sequence length="599" mass="65150">MRELTVPPLVTVADEENLTDVVWRHAEEYPDTVQFSRRRDTEWESVTIRQFRDEVVAVARGLVAAGVGAGDRVGLMSKTRYEWTLFDYAIWAAGAITVPIYETSSADQVAWILADSGAVGVVVETAEHAALVSTARDESPALKHVWTIDEDAVGTLVAGGGSVSPETVEERRSSRGADDMATLIYTSGTTGRPKGCQLTHRNLYSDIANAVPGLLPLFNERSSTLLFLPLAHAFARIVQLGAVQARARMGHTGDVKNLLPDLASFRPTFLLSVPRVFEKVYNGAKQKAYAEGDAKGRIFERAERVAIAYSKGLDAGRIGAGVRLQHAIFDKLVYAKLRAAMGGQCRYAISGGAPLGERLAHFFRGVGITVFEGYGLTETSPVISVNDQDHGKIGTVGRPIPGSSVRIADDGELCVKADYVFTGYWNNEKATAEAFDDEGYFHTGDLAELDDDGFLTITGRKKEIIVTAGGKNVAPATLEDRVRSHPLVSQCMVVGDRQPFIAALVTLDPEALPDWLRNHGRKPNTDAAALIDDEEIRAEIQSAVDEANKAVSRAESIKVFRVLPRDFSEETGEMTPSLKVKRGVVLKQYAAEIDAIYTR</sequence>
<dbReference type="GO" id="GO:0004467">
    <property type="term" value="F:long-chain fatty acid-CoA ligase activity"/>
    <property type="evidence" value="ECO:0007669"/>
    <property type="project" value="UniProtKB-EC"/>
</dbReference>
<comment type="similarity">
    <text evidence="1">Belongs to the ATP-dependent AMP-binding enzyme family.</text>
</comment>
<dbReference type="RefSeq" id="WP_030448930.1">
    <property type="nucleotide sequence ID" value="NZ_AP023354.1"/>
</dbReference>
<reference evidence="8" key="1">
    <citation type="submission" date="2020-08" db="EMBL/GenBank/DDBJ databases">
        <title>Whole genome shotgun sequence of Actinocatenispora sera NBRC 101916.</title>
        <authorList>
            <person name="Komaki H."/>
            <person name="Tamura T."/>
        </authorList>
    </citation>
    <scope>NUCLEOTIDE SEQUENCE</scope>
    <source>
        <strain evidence="8">NBRC 101916</strain>
    </source>
</reference>
<feature type="domain" description="AMP-dependent synthetase/ligase" evidence="7">
    <location>
        <begin position="23"/>
        <end position="425"/>
    </location>
</feature>
<evidence type="ECO:0000313" key="8">
    <source>
        <dbReference type="EMBL" id="BCJ29162.1"/>
    </source>
</evidence>
<protein>
    <recommendedName>
        <fullName evidence="6">Acyl-CoA synthetase</fullName>
    </recommendedName>
</protein>
<evidence type="ECO:0000256" key="5">
    <source>
        <dbReference type="ARBA" id="ARBA00024484"/>
    </source>
</evidence>
<dbReference type="SUPFAM" id="SSF56801">
    <property type="entry name" value="Acetyl-CoA synthetase-like"/>
    <property type="match status" value="1"/>
</dbReference>
<organism evidence="8 9">
    <name type="scientific">Actinocatenispora sera</name>
    <dbReference type="NCBI Taxonomy" id="390989"/>
    <lineage>
        <taxon>Bacteria</taxon>
        <taxon>Bacillati</taxon>
        <taxon>Actinomycetota</taxon>
        <taxon>Actinomycetes</taxon>
        <taxon>Micromonosporales</taxon>
        <taxon>Micromonosporaceae</taxon>
        <taxon>Actinocatenispora</taxon>
    </lineage>
</organism>
<dbReference type="InterPro" id="IPR042099">
    <property type="entry name" value="ANL_N_sf"/>
</dbReference>
<dbReference type="InterPro" id="IPR020845">
    <property type="entry name" value="AMP-binding_CS"/>
</dbReference>
<dbReference type="PROSITE" id="PS00455">
    <property type="entry name" value="AMP_BINDING"/>
    <property type="match status" value="1"/>
</dbReference>
<accession>A0A810L3G1</accession>
<evidence type="ECO:0000313" key="9">
    <source>
        <dbReference type="Proteomes" id="UP000680750"/>
    </source>
</evidence>
<dbReference type="PANTHER" id="PTHR43272:SF32">
    <property type="entry name" value="AMP-DEPENDENT SYNTHETASE_LIGASE DOMAIN-CONTAINING PROTEIN"/>
    <property type="match status" value="1"/>
</dbReference>
<keyword evidence="4" id="KW-0443">Lipid metabolism</keyword>
<dbReference type="Gene3D" id="3.40.50.12780">
    <property type="entry name" value="N-terminal domain of ligase-like"/>
    <property type="match status" value="2"/>
</dbReference>
<proteinExistence type="inferred from homology"/>
<keyword evidence="3" id="KW-0276">Fatty acid metabolism</keyword>
<keyword evidence="9" id="KW-1185">Reference proteome</keyword>
<evidence type="ECO:0000256" key="2">
    <source>
        <dbReference type="ARBA" id="ARBA00022598"/>
    </source>
</evidence>
<evidence type="ECO:0000256" key="6">
    <source>
        <dbReference type="ARBA" id="ARBA00032875"/>
    </source>
</evidence>
<keyword evidence="2" id="KW-0436">Ligase</keyword>
<dbReference type="InterPro" id="IPR000873">
    <property type="entry name" value="AMP-dep_synth/lig_dom"/>
</dbReference>
<dbReference type="KEGG" id="aser:Asera_32700"/>
<gene>
    <name evidence="8" type="primary">fadD_2</name>
    <name evidence="8" type="ORF">Asera_32700</name>
</gene>
<evidence type="ECO:0000256" key="4">
    <source>
        <dbReference type="ARBA" id="ARBA00023098"/>
    </source>
</evidence>
<dbReference type="InterPro" id="IPR045851">
    <property type="entry name" value="AMP-bd_C_sf"/>
</dbReference>
<dbReference type="Gene3D" id="3.30.300.30">
    <property type="match status" value="1"/>
</dbReference>
<dbReference type="Pfam" id="PF00501">
    <property type="entry name" value="AMP-binding"/>
    <property type="match status" value="1"/>
</dbReference>
<evidence type="ECO:0000256" key="3">
    <source>
        <dbReference type="ARBA" id="ARBA00022832"/>
    </source>
</evidence>
<name>A0A810L3G1_9ACTN</name>
<evidence type="ECO:0000259" key="7">
    <source>
        <dbReference type="Pfam" id="PF00501"/>
    </source>
</evidence>
<dbReference type="CDD" id="cd05907">
    <property type="entry name" value="VL_LC_FACS_like"/>
    <property type="match status" value="1"/>
</dbReference>
<evidence type="ECO:0000256" key="1">
    <source>
        <dbReference type="ARBA" id="ARBA00006432"/>
    </source>
</evidence>
<dbReference type="AlphaFoldDB" id="A0A810L3G1"/>
<dbReference type="PANTHER" id="PTHR43272">
    <property type="entry name" value="LONG-CHAIN-FATTY-ACID--COA LIGASE"/>
    <property type="match status" value="1"/>
</dbReference>
<dbReference type="EMBL" id="AP023354">
    <property type="protein sequence ID" value="BCJ29162.1"/>
    <property type="molecule type" value="Genomic_DNA"/>
</dbReference>
<dbReference type="GO" id="GO:0016020">
    <property type="term" value="C:membrane"/>
    <property type="evidence" value="ECO:0007669"/>
    <property type="project" value="TreeGrafter"/>
</dbReference>